<dbReference type="InterPro" id="IPR009057">
    <property type="entry name" value="Homeodomain-like_sf"/>
</dbReference>
<reference evidence="5 6" key="1">
    <citation type="submission" date="2017-05" db="EMBL/GenBank/DDBJ databases">
        <authorList>
            <person name="Song R."/>
            <person name="Chenine A.L."/>
            <person name="Ruprecht R.M."/>
        </authorList>
    </citation>
    <scope>NUCLEOTIDE SEQUENCE [LARGE SCALE GENOMIC DNA]</scope>
    <source>
        <strain evidence="5 6">CECT 8489</strain>
    </source>
</reference>
<dbReference type="PANTHER" id="PTHR47894">
    <property type="entry name" value="HTH-TYPE TRANSCRIPTIONAL REGULATOR GADX"/>
    <property type="match status" value="1"/>
</dbReference>
<dbReference type="Pfam" id="PF12625">
    <property type="entry name" value="Arabinose_bd"/>
    <property type="match status" value="1"/>
</dbReference>
<gene>
    <name evidence="5" type="primary">virS_2</name>
    <name evidence="5" type="ORF">BOA8489_00629</name>
</gene>
<dbReference type="SUPFAM" id="SSF46689">
    <property type="entry name" value="Homeodomain-like"/>
    <property type="match status" value="1"/>
</dbReference>
<keyword evidence="1" id="KW-0805">Transcription regulation</keyword>
<keyword evidence="6" id="KW-1185">Reference proteome</keyword>
<feature type="domain" description="HTH araC/xylS-type" evidence="4">
    <location>
        <begin position="234"/>
        <end position="332"/>
    </location>
</feature>
<dbReference type="RefSeq" id="WP_093972537.1">
    <property type="nucleotide sequence ID" value="NZ_FXXQ01000002.1"/>
</dbReference>
<dbReference type="GO" id="GO:0003700">
    <property type="term" value="F:DNA-binding transcription factor activity"/>
    <property type="evidence" value="ECO:0007669"/>
    <property type="project" value="InterPro"/>
</dbReference>
<dbReference type="InterPro" id="IPR020449">
    <property type="entry name" value="Tscrpt_reg_AraC-type_HTH"/>
</dbReference>
<name>A0A238IX23_9RHOB</name>
<dbReference type="PROSITE" id="PS01124">
    <property type="entry name" value="HTH_ARAC_FAMILY_2"/>
    <property type="match status" value="1"/>
</dbReference>
<organism evidence="5 6">
    <name type="scientific">Boseongicola aestuarii</name>
    <dbReference type="NCBI Taxonomy" id="1470561"/>
    <lineage>
        <taxon>Bacteria</taxon>
        <taxon>Pseudomonadati</taxon>
        <taxon>Pseudomonadota</taxon>
        <taxon>Alphaproteobacteria</taxon>
        <taxon>Rhodobacterales</taxon>
        <taxon>Paracoccaceae</taxon>
        <taxon>Boseongicola</taxon>
    </lineage>
</organism>
<dbReference type="AlphaFoldDB" id="A0A238IX23"/>
<evidence type="ECO:0000256" key="1">
    <source>
        <dbReference type="ARBA" id="ARBA00023015"/>
    </source>
</evidence>
<dbReference type="EMBL" id="FXXQ01000002">
    <property type="protein sequence ID" value="SMX22532.1"/>
    <property type="molecule type" value="Genomic_DNA"/>
</dbReference>
<protein>
    <submittedName>
        <fullName evidence="5">HTH-type transcriptional regulator VirS</fullName>
    </submittedName>
</protein>
<dbReference type="InterPro" id="IPR032687">
    <property type="entry name" value="AraC-type_N"/>
</dbReference>
<evidence type="ECO:0000259" key="4">
    <source>
        <dbReference type="PROSITE" id="PS01124"/>
    </source>
</evidence>
<evidence type="ECO:0000256" key="2">
    <source>
        <dbReference type="ARBA" id="ARBA00023125"/>
    </source>
</evidence>
<dbReference type="GO" id="GO:0000976">
    <property type="term" value="F:transcription cis-regulatory region binding"/>
    <property type="evidence" value="ECO:0007669"/>
    <property type="project" value="TreeGrafter"/>
</dbReference>
<dbReference type="Pfam" id="PF12833">
    <property type="entry name" value="HTH_18"/>
    <property type="match status" value="1"/>
</dbReference>
<proteinExistence type="predicted"/>
<sequence length="336" mass="37226">MGEVTSLFARKMVAVAGEAIDARDVLNSVGLDPDGPWDPSVMLDEAVYYDMLELMATQMGDATTSLPLRVGDTMRPDEYGALGLAWKAAPNLLGSFSRVARYARLWTSIVQYEVRDTDQGVLFIEDRKGARRLGMRLSIEADLASGVSLGRQVTDSSFAPRAVHFMHPSPQTVRHHEAFFGCPVYFGSDMDAMLLSKESLLRPNLLGDPGITQFLVSHLDQELAEIKDEDTLEDKTKNAIARALSEGFPKVDDVARGLGLSVRSFHRRLSENGVSFRALTEDTQREIAVGMLRDHRYSLSEIAFMTGFSEQSAFSRAFKRWTGKTPATYRKHGPNG</sequence>
<dbReference type="OrthoDB" id="9805730at2"/>
<accession>A0A238IX23</accession>
<dbReference type="Gene3D" id="1.10.10.60">
    <property type="entry name" value="Homeodomain-like"/>
    <property type="match status" value="1"/>
</dbReference>
<evidence type="ECO:0000313" key="5">
    <source>
        <dbReference type="EMBL" id="SMX22532.1"/>
    </source>
</evidence>
<evidence type="ECO:0000313" key="6">
    <source>
        <dbReference type="Proteomes" id="UP000201838"/>
    </source>
</evidence>
<dbReference type="SMART" id="SM00342">
    <property type="entry name" value="HTH_ARAC"/>
    <property type="match status" value="1"/>
</dbReference>
<dbReference type="GO" id="GO:0005829">
    <property type="term" value="C:cytosol"/>
    <property type="evidence" value="ECO:0007669"/>
    <property type="project" value="TreeGrafter"/>
</dbReference>
<evidence type="ECO:0000256" key="3">
    <source>
        <dbReference type="ARBA" id="ARBA00023163"/>
    </source>
</evidence>
<dbReference type="Proteomes" id="UP000201838">
    <property type="component" value="Unassembled WGS sequence"/>
</dbReference>
<dbReference type="PRINTS" id="PR00032">
    <property type="entry name" value="HTHARAC"/>
</dbReference>
<dbReference type="PANTHER" id="PTHR47894:SF1">
    <property type="entry name" value="HTH-TYPE TRANSCRIPTIONAL REGULATOR VQSM"/>
    <property type="match status" value="1"/>
</dbReference>
<keyword evidence="2" id="KW-0238">DNA-binding</keyword>
<dbReference type="InterPro" id="IPR018060">
    <property type="entry name" value="HTH_AraC"/>
</dbReference>
<keyword evidence="3" id="KW-0804">Transcription</keyword>